<evidence type="ECO:0008006" key="3">
    <source>
        <dbReference type="Google" id="ProtNLM"/>
    </source>
</evidence>
<dbReference type="AlphaFoldDB" id="A0A6S5TET5"/>
<gene>
    <name evidence="1" type="ORF">WP8W18C01_42120</name>
</gene>
<dbReference type="Proteomes" id="UP000515680">
    <property type="component" value="Chromosome"/>
</dbReference>
<protein>
    <recommendedName>
        <fullName evidence="3">Lipoprotein</fullName>
    </recommendedName>
</protein>
<evidence type="ECO:0000313" key="2">
    <source>
        <dbReference type="Proteomes" id="UP000515680"/>
    </source>
</evidence>
<organism evidence="1 2">
    <name type="scientific">Pseudomonas putida</name>
    <name type="common">Arthrobacter siderocapsulatus</name>
    <dbReference type="NCBI Taxonomy" id="303"/>
    <lineage>
        <taxon>Bacteria</taxon>
        <taxon>Pseudomonadati</taxon>
        <taxon>Pseudomonadota</taxon>
        <taxon>Gammaproteobacteria</taxon>
        <taxon>Pseudomonadales</taxon>
        <taxon>Pseudomonadaceae</taxon>
        <taxon>Pseudomonas</taxon>
    </lineage>
</organism>
<dbReference type="PROSITE" id="PS51257">
    <property type="entry name" value="PROKAR_LIPOPROTEIN"/>
    <property type="match status" value="1"/>
</dbReference>
<sequence>MKHLNLMLMFFLSGCGNDWMWIPDRQDIKFKCDMDPYRQGCERRIDYQEHYKLIQKPRH</sequence>
<accession>A0A6S5TET5</accession>
<name>A0A6S5TET5_PSEPU</name>
<proteinExistence type="predicted"/>
<reference evidence="1 2" key="1">
    <citation type="submission" date="2019-12" db="EMBL/GenBank/DDBJ databases">
        <title>complete genome sequences of Pseudomonas putida str. WP8-W18-CRE-01 isolated from wastewater treatment plant effluent.</title>
        <authorList>
            <person name="Sekizuka T."/>
            <person name="Itokawa K."/>
            <person name="Yatsu K."/>
            <person name="Inamine Y."/>
            <person name="Kuroda M."/>
        </authorList>
    </citation>
    <scope>NUCLEOTIDE SEQUENCE [LARGE SCALE GENOMIC DNA]</scope>
    <source>
        <strain evidence="1 2">WP8-W18-CRE-01</strain>
    </source>
</reference>
<evidence type="ECO:0000313" key="1">
    <source>
        <dbReference type="EMBL" id="BBT41871.1"/>
    </source>
</evidence>
<dbReference type="EMBL" id="AP022227">
    <property type="protein sequence ID" value="BBT41871.1"/>
    <property type="molecule type" value="Genomic_DNA"/>
</dbReference>